<feature type="non-terminal residue" evidence="2">
    <location>
        <position position="1"/>
    </location>
</feature>
<name>X1BSD5_9ZZZZ</name>
<gene>
    <name evidence="2" type="ORF">S01H4_47371</name>
</gene>
<dbReference type="InterPro" id="IPR041265">
    <property type="entry name" value="PCC_BT"/>
</dbReference>
<reference evidence="2" key="1">
    <citation type="journal article" date="2014" name="Front. Microbiol.">
        <title>High frequency of phylogenetically diverse reductive dehalogenase-homologous genes in deep subseafloor sedimentary metagenomes.</title>
        <authorList>
            <person name="Kawai M."/>
            <person name="Futagami T."/>
            <person name="Toyoda A."/>
            <person name="Takaki Y."/>
            <person name="Nishi S."/>
            <person name="Hori S."/>
            <person name="Arai W."/>
            <person name="Tsubouchi T."/>
            <person name="Morono Y."/>
            <person name="Uchiyama I."/>
            <person name="Ito T."/>
            <person name="Fujiyama A."/>
            <person name="Inagaki F."/>
            <person name="Takami H."/>
        </authorList>
    </citation>
    <scope>NUCLEOTIDE SEQUENCE</scope>
    <source>
        <strain evidence="2">Expedition CK06-06</strain>
    </source>
</reference>
<proteinExistence type="predicted"/>
<dbReference type="AlphaFoldDB" id="X1BSD5"/>
<dbReference type="EMBL" id="BART01026584">
    <property type="protein sequence ID" value="GAG98649.1"/>
    <property type="molecule type" value="Genomic_DNA"/>
</dbReference>
<sequence>VDGTSHPINTRTISGGYDIALNDTQYHVLTDWSIGDSLIRANVDGRDVTFPG</sequence>
<dbReference type="Pfam" id="PF18140">
    <property type="entry name" value="PCC_BT"/>
    <property type="match status" value="1"/>
</dbReference>
<accession>X1BSD5</accession>
<comment type="caution">
    <text evidence="2">The sequence shown here is derived from an EMBL/GenBank/DDBJ whole genome shotgun (WGS) entry which is preliminary data.</text>
</comment>
<evidence type="ECO:0000259" key="1">
    <source>
        <dbReference type="Pfam" id="PF18140"/>
    </source>
</evidence>
<dbReference type="Gene3D" id="3.30.700.30">
    <property type="match status" value="1"/>
</dbReference>
<evidence type="ECO:0000313" key="2">
    <source>
        <dbReference type="EMBL" id="GAG98649.1"/>
    </source>
</evidence>
<protein>
    <recommendedName>
        <fullName evidence="1">Propionyl-coenzyme A carboxylase BT domain-containing protein</fullName>
    </recommendedName>
</protein>
<feature type="domain" description="Propionyl-coenzyme A carboxylase BT" evidence="1">
    <location>
        <begin position="3"/>
        <end position="50"/>
    </location>
</feature>
<organism evidence="2">
    <name type="scientific">marine sediment metagenome</name>
    <dbReference type="NCBI Taxonomy" id="412755"/>
    <lineage>
        <taxon>unclassified sequences</taxon>
        <taxon>metagenomes</taxon>
        <taxon>ecological metagenomes</taxon>
    </lineage>
</organism>